<dbReference type="FunFam" id="1.20.1420.30:FF:000004">
    <property type="entry name" value="Sodium/potassium/calcium exchanger 2 isoform 1"/>
    <property type="match status" value="1"/>
</dbReference>
<dbReference type="GO" id="GO:0005886">
    <property type="term" value="C:plasma membrane"/>
    <property type="evidence" value="ECO:0007669"/>
    <property type="project" value="TreeGrafter"/>
</dbReference>
<proteinExistence type="inferred from homology"/>
<evidence type="ECO:0000256" key="18">
    <source>
        <dbReference type="SAM" id="Phobius"/>
    </source>
</evidence>
<evidence type="ECO:0000256" key="8">
    <source>
        <dbReference type="ARBA" id="ARBA00022729"/>
    </source>
</evidence>
<feature type="transmembrane region" description="Helical" evidence="18">
    <location>
        <begin position="141"/>
        <end position="162"/>
    </location>
</feature>
<keyword evidence="13" id="KW-0915">Sodium</keyword>
<evidence type="ECO:0000256" key="1">
    <source>
        <dbReference type="ARBA" id="ARBA00004141"/>
    </source>
</evidence>
<accession>A0AA36N7A6</accession>
<gene>
    <name evidence="20" type="ORF">EVOR1521_LOCUS18014</name>
</gene>
<evidence type="ECO:0000256" key="2">
    <source>
        <dbReference type="ARBA" id="ARBA00005364"/>
    </source>
</evidence>
<dbReference type="PANTHER" id="PTHR10846:SF73">
    <property type="entry name" value="SODIUM_CALCIUM EXCHANGER MEMBRANE REGION DOMAIN-CONTAINING PROTEIN"/>
    <property type="match status" value="1"/>
</dbReference>
<dbReference type="FunFam" id="1.20.1420.30:FF:000009">
    <property type="entry name" value="sodium/potassium/calcium exchanger 5 isoform X2"/>
    <property type="match status" value="1"/>
</dbReference>
<feature type="transmembrane region" description="Helical" evidence="18">
    <location>
        <begin position="589"/>
        <end position="608"/>
    </location>
</feature>
<organism evidence="20 21">
    <name type="scientific">Effrenium voratum</name>
    <dbReference type="NCBI Taxonomy" id="2562239"/>
    <lineage>
        <taxon>Eukaryota</taxon>
        <taxon>Sar</taxon>
        <taxon>Alveolata</taxon>
        <taxon>Dinophyceae</taxon>
        <taxon>Suessiales</taxon>
        <taxon>Symbiodiniaceae</taxon>
        <taxon>Effrenium</taxon>
    </lineage>
</organism>
<keyword evidence="16" id="KW-0739">Sodium transport</keyword>
<feature type="transmembrane region" description="Helical" evidence="18">
    <location>
        <begin position="110"/>
        <end position="135"/>
    </location>
</feature>
<feature type="domain" description="Sodium/calcium exchanger membrane region" evidence="19">
    <location>
        <begin position="75"/>
        <end position="217"/>
    </location>
</feature>
<keyword evidence="6" id="KW-0109">Calcium transport</keyword>
<comment type="subcellular location">
    <subcellularLocation>
        <location evidence="1">Membrane</location>
        <topology evidence="1">Multi-pass membrane protein</topology>
    </subcellularLocation>
</comment>
<dbReference type="GO" id="GO:0015293">
    <property type="term" value="F:symporter activity"/>
    <property type="evidence" value="ECO:0007669"/>
    <property type="project" value="UniProtKB-KW"/>
</dbReference>
<dbReference type="PANTHER" id="PTHR10846">
    <property type="entry name" value="SODIUM/POTASSIUM/CALCIUM EXCHANGER"/>
    <property type="match status" value="1"/>
</dbReference>
<evidence type="ECO:0000256" key="6">
    <source>
        <dbReference type="ARBA" id="ARBA00022568"/>
    </source>
</evidence>
<keyword evidence="11" id="KW-0630">Potassium</keyword>
<dbReference type="Proteomes" id="UP001178507">
    <property type="component" value="Unassembled WGS sequence"/>
</dbReference>
<keyword evidence="4" id="KW-0050">Antiport</keyword>
<feature type="transmembrane region" description="Helical" evidence="18">
    <location>
        <begin position="559"/>
        <end position="582"/>
    </location>
</feature>
<dbReference type="Gene3D" id="1.20.1420.30">
    <property type="entry name" value="NCX, central ion-binding region"/>
    <property type="match status" value="2"/>
</dbReference>
<keyword evidence="21" id="KW-1185">Reference proteome</keyword>
<keyword evidence="5" id="KW-0633">Potassium transport</keyword>
<feature type="compositionally biased region" description="Polar residues" evidence="17">
    <location>
        <begin position="366"/>
        <end position="379"/>
    </location>
</feature>
<keyword evidence="10" id="KW-0769">Symport</keyword>
<evidence type="ECO:0000256" key="7">
    <source>
        <dbReference type="ARBA" id="ARBA00022692"/>
    </source>
</evidence>
<evidence type="ECO:0000259" key="19">
    <source>
        <dbReference type="Pfam" id="PF01699"/>
    </source>
</evidence>
<evidence type="ECO:0000256" key="5">
    <source>
        <dbReference type="ARBA" id="ARBA00022538"/>
    </source>
</evidence>
<feature type="transmembrane region" description="Helical" evidence="18">
    <location>
        <begin position="455"/>
        <end position="478"/>
    </location>
</feature>
<keyword evidence="12 18" id="KW-1133">Transmembrane helix</keyword>
<dbReference type="AlphaFoldDB" id="A0AA36N7A6"/>
<feature type="compositionally biased region" description="Pro residues" evidence="17">
    <location>
        <begin position="262"/>
        <end position="275"/>
    </location>
</feature>
<evidence type="ECO:0000256" key="9">
    <source>
        <dbReference type="ARBA" id="ARBA00022837"/>
    </source>
</evidence>
<name>A0AA36N7A6_9DINO</name>
<protein>
    <recommendedName>
        <fullName evidence="19">Sodium/calcium exchanger membrane region domain-containing protein</fullName>
    </recommendedName>
</protein>
<keyword evidence="14" id="KW-0406">Ion transport</keyword>
<evidence type="ECO:0000313" key="21">
    <source>
        <dbReference type="Proteomes" id="UP001178507"/>
    </source>
</evidence>
<feature type="transmembrane region" description="Helical" evidence="18">
    <location>
        <begin position="490"/>
        <end position="513"/>
    </location>
</feature>
<keyword evidence="7 18" id="KW-0812">Transmembrane</keyword>
<keyword evidence="15 18" id="KW-0472">Membrane</keyword>
<evidence type="ECO:0000256" key="4">
    <source>
        <dbReference type="ARBA" id="ARBA00022449"/>
    </source>
</evidence>
<evidence type="ECO:0000256" key="16">
    <source>
        <dbReference type="ARBA" id="ARBA00023201"/>
    </source>
</evidence>
<keyword evidence="8" id="KW-0732">Signal</keyword>
<feature type="transmembrane region" description="Helical" evidence="18">
    <location>
        <begin position="525"/>
        <end position="547"/>
    </location>
</feature>
<evidence type="ECO:0000256" key="10">
    <source>
        <dbReference type="ARBA" id="ARBA00022847"/>
    </source>
</evidence>
<feature type="transmembrane region" description="Helical" evidence="18">
    <location>
        <begin position="69"/>
        <end position="89"/>
    </location>
</feature>
<evidence type="ECO:0000256" key="14">
    <source>
        <dbReference type="ARBA" id="ARBA00023065"/>
    </source>
</evidence>
<feature type="domain" description="Sodium/calcium exchanger membrane region" evidence="19">
    <location>
        <begin position="457"/>
        <end position="606"/>
    </location>
</feature>
<evidence type="ECO:0000256" key="11">
    <source>
        <dbReference type="ARBA" id="ARBA00022958"/>
    </source>
</evidence>
<feature type="compositionally biased region" description="Basic and acidic residues" evidence="17">
    <location>
        <begin position="356"/>
        <end position="365"/>
    </location>
</feature>
<evidence type="ECO:0000256" key="12">
    <source>
        <dbReference type="ARBA" id="ARBA00022989"/>
    </source>
</evidence>
<dbReference type="EMBL" id="CAUJNA010002469">
    <property type="protein sequence ID" value="CAJ1393071.1"/>
    <property type="molecule type" value="Genomic_DNA"/>
</dbReference>
<dbReference type="GO" id="GO:0006874">
    <property type="term" value="P:intracellular calcium ion homeostasis"/>
    <property type="evidence" value="ECO:0007669"/>
    <property type="project" value="TreeGrafter"/>
</dbReference>
<dbReference type="NCBIfam" id="TIGR00367">
    <property type="entry name" value="calcium/sodium antiporter"/>
    <property type="match status" value="1"/>
</dbReference>
<evidence type="ECO:0000313" key="20">
    <source>
        <dbReference type="EMBL" id="CAJ1393071.1"/>
    </source>
</evidence>
<dbReference type="GO" id="GO:0005262">
    <property type="term" value="F:calcium channel activity"/>
    <property type="evidence" value="ECO:0007669"/>
    <property type="project" value="TreeGrafter"/>
</dbReference>
<sequence>MVLCRAGSSLRSLRRASFATSVLAFGSLLCLVHWHDRQGDGDLAARRLQDLYPPDMLLTKPYGEDPNRWLVFIHVILISYLLLALNTVCDVYFTGAIEVMVDKWQIKADVAGATFMAAGGSAPELFTSLVGATIAQNDVGFGTIIGSAVFNVLFVIGLCGYVAKTPIELTWWPLFRDCSYYVFGLALLAGFASDEKISLVEAVVLFIAYLGYCLIMVFNTRLEALVDRDYQRQRNCASDSCERPQVVIGNWAEPDAVVPASPEAPPPAQVKPPPNAKGELRSPALQDGDGLLGPGSSPPNRDSPAGSVELGPVPRTSRTSRNSKKDEENGVNSQPPERKGLRLSSRTARATALQEAVRDRHEERMNSVSRRSGSESQEVSPAERGGSKQSSGEEPPAVKEEEDEDKDDSKKSAAEDDEPGLMDVPEGWKDFVIWCISLPVYVPIYCLTPQPSERLFLVSFAFSLVWIAGLTFVLVWWVDVLGQALHIDPIVMAFTLLAAGTSIPDAASSVAVTKDGQGDMAVSSSVGSNIFDILVGLPIPWIIKIALHGADYQVTIKSPYLAFDVILLLFMVLAVVLCIHCLGWKLNRMLGLCMAVLYAVFLVIALSVEIGKPDWLMF</sequence>
<dbReference type="GO" id="GO:0008273">
    <property type="term" value="F:calcium, potassium:sodium antiporter activity"/>
    <property type="evidence" value="ECO:0007669"/>
    <property type="project" value="TreeGrafter"/>
</dbReference>
<comment type="caution">
    <text evidence="20">The sequence shown here is derived from an EMBL/GenBank/DDBJ whole genome shotgun (WGS) entry which is preliminary data.</text>
</comment>
<feature type="region of interest" description="Disordered" evidence="17">
    <location>
        <begin position="257"/>
        <end position="422"/>
    </location>
</feature>
<evidence type="ECO:0000256" key="13">
    <source>
        <dbReference type="ARBA" id="ARBA00023053"/>
    </source>
</evidence>
<dbReference type="InterPro" id="IPR004837">
    <property type="entry name" value="NaCa_Exmemb"/>
</dbReference>
<keyword evidence="9" id="KW-0106">Calcium</keyword>
<dbReference type="InterPro" id="IPR044880">
    <property type="entry name" value="NCX_ion-bd_dom_sf"/>
</dbReference>
<reference evidence="20" key="1">
    <citation type="submission" date="2023-08" db="EMBL/GenBank/DDBJ databases">
        <authorList>
            <person name="Chen Y."/>
            <person name="Shah S."/>
            <person name="Dougan E. K."/>
            <person name="Thang M."/>
            <person name="Chan C."/>
        </authorList>
    </citation>
    <scope>NUCLEOTIDE SEQUENCE</scope>
</reference>
<feature type="transmembrane region" description="Helical" evidence="18">
    <location>
        <begin position="12"/>
        <end position="34"/>
    </location>
</feature>
<feature type="transmembrane region" description="Helical" evidence="18">
    <location>
        <begin position="199"/>
        <end position="218"/>
    </location>
</feature>
<evidence type="ECO:0000256" key="15">
    <source>
        <dbReference type="ARBA" id="ARBA00023136"/>
    </source>
</evidence>
<dbReference type="Pfam" id="PF01699">
    <property type="entry name" value="Na_Ca_ex"/>
    <property type="match status" value="2"/>
</dbReference>
<dbReference type="InterPro" id="IPR004481">
    <property type="entry name" value="K/Na/Ca-exchanger"/>
</dbReference>
<keyword evidence="3" id="KW-0813">Transport</keyword>
<evidence type="ECO:0000256" key="17">
    <source>
        <dbReference type="SAM" id="MobiDB-lite"/>
    </source>
</evidence>
<comment type="similarity">
    <text evidence="2">Belongs to the Ca(2+):cation antiporter (CaCA) (TC 2.A.19) family. SLC24A subfamily.</text>
</comment>
<feature type="transmembrane region" description="Helical" evidence="18">
    <location>
        <begin position="174"/>
        <end position="193"/>
    </location>
</feature>
<evidence type="ECO:0000256" key="3">
    <source>
        <dbReference type="ARBA" id="ARBA00022448"/>
    </source>
</evidence>